<dbReference type="HOGENOM" id="CLU_092409_0_0_7"/>
<dbReference type="EMBL" id="CP002271">
    <property type="protein sequence ID" value="ADO74047.1"/>
    <property type="molecule type" value="Genomic_DNA"/>
</dbReference>
<dbReference type="AlphaFoldDB" id="E3FH17"/>
<dbReference type="InterPro" id="IPR027443">
    <property type="entry name" value="IPNS-like_sf"/>
</dbReference>
<name>E3FH17_STIAD</name>
<feature type="domain" description="Aspartyl/asparaginy/proline hydroxylase" evidence="1">
    <location>
        <begin position="91"/>
        <end position="188"/>
    </location>
</feature>
<dbReference type="eggNOG" id="COG3555">
    <property type="taxonomic scope" value="Bacteria"/>
</dbReference>
<keyword evidence="3" id="KW-1185">Reference proteome</keyword>
<dbReference type="Pfam" id="PF05118">
    <property type="entry name" value="Asp_Arg_Hydrox"/>
    <property type="match status" value="1"/>
</dbReference>
<protein>
    <submittedName>
        <fullName evidence="2">Aspartyl/Asparaginyl beta-hydroxylase family</fullName>
    </submittedName>
</protein>
<dbReference type="RefSeq" id="WP_013377228.1">
    <property type="nucleotide sequence ID" value="NC_014623.1"/>
</dbReference>
<evidence type="ECO:0000313" key="3">
    <source>
        <dbReference type="Proteomes" id="UP000001351"/>
    </source>
</evidence>
<accession>E3FH17</accession>
<evidence type="ECO:0000259" key="1">
    <source>
        <dbReference type="Pfam" id="PF05118"/>
    </source>
</evidence>
<reference evidence="2 3" key="1">
    <citation type="journal article" date="2011" name="Mol. Biol. Evol.">
        <title>Comparative genomic analysis of fruiting body formation in Myxococcales.</title>
        <authorList>
            <person name="Huntley S."/>
            <person name="Hamann N."/>
            <person name="Wegener-Feldbrugge S."/>
            <person name="Treuner-Lange A."/>
            <person name="Kube M."/>
            <person name="Reinhardt R."/>
            <person name="Klages S."/>
            <person name="Muller R."/>
            <person name="Ronning C.M."/>
            <person name="Nierman W.C."/>
            <person name="Sogaard-Andersen L."/>
        </authorList>
    </citation>
    <scope>NUCLEOTIDE SEQUENCE [LARGE SCALE GENOMIC DNA]</scope>
    <source>
        <strain evidence="2 3">DW4/3-1</strain>
    </source>
</reference>
<dbReference type="InterPro" id="IPR007803">
    <property type="entry name" value="Asp/Arg/Pro-Hydrxlase"/>
</dbReference>
<proteinExistence type="predicted"/>
<gene>
    <name evidence="2" type="ordered locus">STAUR_6290</name>
</gene>
<dbReference type="STRING" id="378806.STAUR_6290"/>
<dbReference type="KEGG" id="sur:STAUR_6290"/>
<organism evidence="2 3">
    <name type="scientific">Stigmatella aurantiaca (strain DW4/3-1)</name>
    <dbReference type="NCBI Taxonomy" id="378806"/>
    <lineage>
        <taxon>Bacteria</taxon>
        <taxon>Pseudomonadati</taxon>
        <taxon>Myxococcota</taxon>
        <taxon>Myxococcia</taxon>
        <taxon>Myxococcales</taxon>
        <taxon>Cystobacterineae</taxon>
        <taxon>Archangiaceae</taxon>
        <taxon>Stigmatella</taxon>
    </lineage>
</organism>
<dbReference type="Proteomes" id="UP000001351">
    <property type="component" value="Chromosome"/>
</dbReference>
<sequence length="204" mass="23210">MNVRFSRPVIASSRVPLNVDADALEAELRFLQEDASAMMWIDHVNRQDYRGGWDVLPLRCLREHLHAHPVLQGFAIGQGGDWVDLPVLSGCAALSSVLAQLQCPLKSARLMRLRAGSEIKPHRDLRLGMEHGEARLHLPLQWSDGVEFLVEKQRVPMKKGELWYINADLIHEVYNRGNTDRINLVIDCVVNDWLREQIAGEHGR</sequence>
<evidence type="ECO:0000313" key="2">
    <source>
        <dbReference type="EMBL" id="ADO74047.1"/>
    </source>
</evidence>
<dbReference type="Gene3D" id="2.60.120.330">
    <property type="entry name" value="B-lactam Antibiotic, Isopenicillin N Synthase, Chain"/>
    <property type="match status" value="1"/>
</dbReference>
<dbReference type="SUPFAM" id="SSF51197">
    <property type="entry name" value="Clavaminate synthase-like"/>
    <property type="match status" value="1"/>
</dbReference>